<proteinExistence type="predicted"/>
<protein>
    <submittedName>
        <fullName evidence="1">Uncharacterized protein</fullName>
    </submittedName>
</protein>
<dbReference type="Proteomes" id="UP000199045">
    <property type="component" value="Unassembled WGS sequence"/>
</dbReference>
<organism evidence="1 2">
    <name type="scientific">Chitinophaga filiformis</name>
    <name type="common">Myxococcus filiformis</name>
    <name type="synonym">Flexibacter filiformis</name>
    <dbReference type="NCBI Taxonomy" id="104663"/>
    <lineage>
        <taxon>Bacteria</taxon>
        <taxon>Pseudomonadati</taxon>
        <taxon>Bacteroidota</taxon>
        <taxon>Chitinophagia</taxon>
        <taxon>Chitinophagales</taxon>
        <taxon>Chitinophagaceae</taxon>
        <taxon>Chitinophaga</taxon>
    </lineage>
</organism>
<gene>
    <name evidence="1" type="ORF">SAMN04488121_10179</name>
</gene>
<dbReference type="AlphaFoldDB" id="A0A1G7GM27"/>
<dbReference type="RefSeq" id="WP_089828264.1">
    <property type="nucleotide sequence ID" value="NZ_FNBN01000001.1"/>
</dbReference>
<dbReference type="STRING" id="104663.SAMN04488121_10179"/>
<sequence>MITGNDYTIISNKEFNEFFPAFIDDLKKRDAHLIVEEVEVVEDEVYEYVLAKDKKTFQEYLENGYAVNERGEGCFVILARRVHRLEYNVEITTKIEDDVEEAIDPYSSVLILRDTWSYTLVLPAVIEDSDYCQRVYEIAVNVLR</sequence>
<reference evidence="1 2" key="1">
    <citation type="submission" date="2016-10" db="EMBL/GenBank/DDBJ databases">
        <authorList>
            <person name="de Groot N.N."/>
        </authorList>
    </citation>
    <scope>NUCLEOTIDE SEQUENCE [LARGE SCALE GENOMIC DNA]</scope>
    <source>
        <strain evidence="1 2">DSM 527</strain>
    </source>
</reference>
<evidence type="ECO:0000313" key="2">
    <source>
        <dbReference type="Proteomes" id="UP000199045"/>
    </source>
</evidence>
<dbReference type="OrthoDB" id="7067622at2"/>
<evidence type="ECO:0000313" key="1">
    <source>
        <dbReference type="EMBL" id="SDE89161.1"/>
    </source>
</evidence>
<dbReference type="EMBL" id="FNBN01000001">
    <property type="protein sequence ID" value="SDE89161.1"/>
    <property type="molecule type" value="Genomic_DNA"/>
</dbReference>
<accession>A0A1G7GM27</accession>
<name>A0A1G7GM27_CHIFI</name>